<accession>A0A7M1BAX3</accession>
<dbReference type="PANTHER" id="PTHR34610:SF3">
    <property type="entry name" value="SSL7007 PROTEIN"/>
    <property type="match status" value="1"/>
</dbReference>
<proteinExistence type="predicted"/>
<dbReference type="InterPro" id="IPR002716">
    <property type="entry name" value="PIN_dom"/>
</dbReference>
<dbReference type="SUPFAM" id="SSF88723">
    <property type="entry name" value="PIN domain-like"/>
    <property type="match status" value="1"/>
</dbReference>
<dbReference type="EMBL" id="CP041407">
    <property type="protein sequence ID" value="QOP46781.1"/>
    <property type="molecule type" value="Genomic_DNA"/>
</dbReference>
<gene>
    <name evidence="2" type="ORF">FM071_10420</name>
</gene>
<dbReference type="RefSeq" id="WP_193112125.1">
    <property type="nucleotide sequence ID" value="NZ_CP041407.1"/>
</dbReference>
<dbReference type="PANTHER" id="PTHR34610">
    <property type="entry name" value="SSL7007 PROTEIN"/>
    <property type="match status" value="1"/>
</dbReference>
<evidence type="ECO:0000259" key="1">
    <source>
        <dbReference type="Pfam" id="PF13470"/>
    </source>
</evidence>
<dbReference type="InterPro" id="IPR029060">
    <property type="entry name" value="PIN-like_dom_sf"/>
</dbReference>
<sequence>MKIVIDTNVVLAALMAKKGISNKFMIWLFENPEKINVVSNTLVTEFEDVLLREKNRKLYEHFSKDDLHSFIDDICLISHHQKINFLWRPFLKDIKDDMVLETAFNAGSEYIITYNTKDFVGVEDKFSIKIITPKEFLKITGVLT</sequence>
<evidence type="ECO:0000313" key="2">
    <source>
        <dbReference type="EMBL" id="QOP46781.1"/>
    </source>
</evidence>
<organism evidence="2 3">
    <name type="scientific">Sulfurimonas paralvinellae</name>
    <dbReference type="NCBI Taxonomy" id="317658"/>
    <lineage>
        <taxon>Bacteria</taxon>
        <taxon>Pseudomonadati</taxon>
        <taxon>Campylobacterota</taxon>
        <taxon>Epsilonproteobacteria</taxon>
        <taxon>Campylobacterales</taxon>
        <taxon>Sulfurimonadaceae</taxon>
        <taxon>Sulfurimonas</taxon>
    </lineage>
</organism>
<feature type="domain" description="PIN" evidence="1">
    <location>
        <begin position="2"/>
        <end position="117"/>
    </location>
</feature>
<geneLocation type="plasmid" evidence="2 3">
    <name>unnamed</name>
</geneLocation>
<dbReference type="AlphaFoldDB" id="A0A7M1BAX3"/>
<reference evidence="2 3" key="1">
    <citation type="submission" date="2019-07" db="EMBL/GenBank/DDBJ databases">
        <title>Sulfurimonas paralvinellae sp. nov., a novel mesophilic, hydrogen- and sulfur-oxidizing chemolithoautotroph within the Epsilonproteo- bacteria isolated from a deep-sea hydrothermal vent polychaete nest, reclassification of Thiomicrospira denitrificans as Sulfurimonas denitrificans comb. nov. and emended description of the genus Sulfurimonas.</title>
        <authorList>
            <person name="Wang S."/>
            <person name="Jiang L."/>
            <person name="Shao Z."/>
        </authorList>
    </citation>
    <scope>NUCLEOTIDE SEQUENCE [LARGE SCALE GENOMIC DNA]</scope>
    <source>
        <strain evidence="2 3">GO25</strain>
        <plasmid evidence="2 3">unnamed</plasmid>
    </source>
</reference>
<dbReference type="InterPro" id="IPR002850">
    <property type="entry name" value="PIN_toxin-like"/>
</dbReference>
<keyword evidence="3" id="KW-1185">Reference proteome</keyword>
<dbReference type="KEGG" id="spal:FM071_10420"/>
<dbReference type="Proteomes" id="UP000593580">
    <property type="component" value="Plasmid unnamed"/>
</dbReference>
<keyword evidence="2" id="KW-0614">Plasmid</keyword>
<name>A0A7M1BAX3_9BACT</name>
<evidence type="ECO:0000313" key="3">
    <source>
        <dbReference type="Proteomes" id="UP000593580"/>
    </source>
</evidence>
<dbReference type="NCBIfam" id="TIGR00305">
    <property type="entry name" value="putative toxin-antitoxin system toxin component, PIN family"/>
    <property type="match status" value="1"/>
</dbReference>
<protein>
    <submittedName>
        <fullName evidence="2">Putative toxin-antitoxin system toxin component, PIN family</fullName>
    </submittedName>
</protein>
<dbReference type="Pfam" id="PF13470">
    <property type="entry name" value="PIN_3"/>
    <property type="match status" value="1"/>
</dbReference>